<feature type="domain" description="SLH" evidence="1">
    <location>
        <begin position="121"/>
        <end position="181"/>
    </location>
</feature>
<gene>
    <name evidence="2" type="ORF">I8752_20950</name>
</gene>
<evidence type="ECO:0000313" key="2">
    <source>
        <dbReference type="EMBL" id="MBH8575432.1"/>
    </source>
</evidence>
<dbReference type="Proteomes" id="UP000662314">
    <property type="component" value="Unassembled WGS sequence"/>
</dbReference>
<evidence type="ECO:0000259" key="1">
    <source>
        <dbReference type="PROSITE" id="PS51272"/>
    </source>
</evidence>
<protein>
    <submittedName>
        <fullName evidence="2">S-layer homology domain-containing protein</fullName>
    </submittedName>
</protein>
<dbReference type="PANTHER" id="PTHR43308">
    <property type="entry name" value="OUTER MEMBRANE PROTEIN ALPHA-RELATED"/>
    <property type="match status" value="1"/>
</dbReference>
<comment type="caution">
    <text evidence="2">The sequence shown here is derived from an EMBL/GenBank/DDBJ whole genome shotgun (WGS) entry which is preliminary data.</text>
</comment>
<dbReference type="AlphaFoldDB" id="A0A8J7IDX3"/>
<feature type="domain" description="SLH" evidence="1">
    <location>
        <begin position="184"/>
        <end position="248"/>
    </location>
</feature>
<reference evidence="2 3" key="1">
    <citation type="journal article" date="2021" name="Int. J. Syst. Evol. Microbiol.">
        <title>Amazonocrinis nigriterrae gen. nov., sp. nov., Atlanticothrix silvestris gen. nov., sp. nov. and Dendronalium phyllosphericum gen. nov., sp. nov., nostocacean cyanobacteria from Brazilian environments.</title>
        <authorList>
            <person name="Alvarenga D.O."/>
            <person name="Andreote A.P.D."/>
            <person name="Branco L.H.Z."/>
            <person name="Delbaje E."/>
            <person name="Cruz R.B."/>
            <person name="Varani A.M."/>
            <person name="Fiore M.F."/>
        </authorList>
    </citation>
    <scope>NUCLEOTIDE SEQUENCE [LARGE SCALE GENOMIC DNA]</scope>
    <source>
        <strain evidence="2 3">CENA369</strain>
    </source>
</reference>
<dbReference type="RefSeq" id="WP_214434217.1">
    <property type="nucleotide sequence ID" value="NZ_CAWPUQ010000050.1"/>
</dbReference>
<dbReference type="InterPro" id="IPR011050">
    <property type="entry name" value="Pectin_lyase_fold/virulence"/>
</dbReference>
<dbReference type="InterPro" id="IPR001119">
    <property type="entry name" value="SLH_dom"/>
</dbReference>
<organism evidence="2 3">
    <name type="scientific">Dendronalium phyllosphericum CENA369</name>
    <dbReference type="NCBI Taxonomy" id="1725256"/>
    <lineage>
        <taxon>Bacteria</taxon>
        <taxon>Bacillati</taxon>
        <taxon>Cyanobacteriota</taxon>
        <taxon>Cyanophyceae</taxon>
        <taxon>Nostocales</taxon>
        <taxon>Nostocaceae</taxon>
        <taxon>Dendronalium</taxon>
        <taxon>Dendronalium phyllosphericum</taxon>
    </lineage>
</organism>
<dbReference type="SUPFAM" id="SSF51126">
    <property type="entry name" value="Pectin lyase-like"/>
    <property type="match status" value="2"/>
</dbReference>
<dbReference type="InterPro" id="IPR051465">
    <property type="entry name" value="Cell_Envelope_Struct_Comp"/>
</dbReference>
<evidence type="ECO:0000313" key="3">
    <source>
        <dbReference type="Proteomes" id="UP000662314"/>
    </source>
</evidence>
<dbReference type="InterPro" id="IPR012334">
    <property type="entry name" value="Pectin_lyas_fold"/>
</dbReference>
<accession>A0A8J7IDX3</accession>
<dbReference type="EMBL" id="JAECZA010000143">
    <property type="protein sequence ID" value="MBH8575432.1"/>
    <property type="molecule type" value="Genomic_DNA"/>
</dbReference>
<name>A0A8J7IDX3_9NOST</name>
<dbReference type="InterPro" id="IPR024535">
    <property type="entry name" value="RHGA/B-epi-like_pectate_lyase"/>
</dbReference>
<sequence length="884" mass="94435">MLPSQKSILKQLTPALLVATLATTSVSQSSNNGGQVALASTTQGLPENVAYPKSTAIAQSRFSDIGGNWSQSCITQLASQGIISGYPDGTFRPNASVTRAEFAAIINKAFPNAQKTRNAIAFKDIPKNYWAYTAIATASRTKFLSGYPGQVFNPRQNIPRAQVLVALASGLNYSPTQSATTILNSNFTDASSIPAYAQSGIAAATEKRLVVDYPDVKYLKPNQLASRADVSAFLCQALAASGQTSSVPQQYIAGGTSSSTPLSPPSGTSTENIVFPKSAGVIDVTAPEYGAKPNDGKDDTQAIQKALNRYPSGGRIIYLPNGVYNISDSLHWPPGNVSASDYKRTILQGQSENGVIIQLKNSSAKFQNPDKPRPVISTGFNPDLDPNSNEFKASLKAQRFGNSVRNLTINTGKNNPGAEGLNFVASNYGATRSVKIISGDGKGTTGLALTHGEVGPMLINNVEVVGFDYGVRTNSTVNSITMENITVRQQNKVGILNRGQVINLNNFSSVNSVPAIINGNTCQGIDVGSTLTLLNAKLSGSGNAKNVSAISSCGFIYARNVSATGYKNVLTSNARGAVNTLSGNNIIEYSSHRTISEFPSPSESLQLPIKQFPQVAWDDPKTWVSVEQFGAKPNDNKDDTAAFQAAIDSGATTVVVPRNGDYTINGSLRIRGKVRRFIGTQGWINGTGEIVADNGSQPTLIIQDFFIRYPKSNLKWRSITNRTVVFRDIEHLNLESSGTGNLFIDDAVMAGVKFINPKQNIWARQIDPENPSITGIVNQGAKLWILGLKTEDASTKIETSNGGFTELLGGQIYANGVAKQNPVFRIINASASFAGVAEVNFAGRGFQTWVEETRGNQTKELKRANVPNRVSANGRVLVLYAGYK</sequence>
<dbReference type="Pfam" id="PF12708">
    <property type="entry name" value="Pect-lyase_RHGA_epim"/>
    <property type="match status" value="2"/>
</dbReference>
<keyword evidence="3" id="KW-1185">Reference proteome</keyword>
<proteinExistence type="predicted"/>
<dbReference type="PANTHER" id="PTHR43308:SF5">
    <property type="entry name" value="S-LAYER PROTEIN _ PEPTIDOGLYCAN ENDO-BETA-N-ACETYLGLUCOSAMINIDASE"/>
    <property type="match status" value="1"/>
</dbReference>
<dbReference type="PROSITE" id="PS51272">
    <property type="entry name" value="SLH"/>
    <property type="match status" value="3"/>
</dbReference>
<dbReference type="Pfam" id="PF00395">
    <property type="entry name" value="SLH"/>
    <property type="match status" value="3"/>
</dbReference>
<dbReference type="Gene3D" id="2.160.20.10">
    <property type="entry name" value="Single-stranded right-handed beta-helix, Pectin lyase-like"/>
    <property type="match status" value="2"/>
</dbReference>
<feature type="domain" description="SLH" evidence="1">
    <location>
        <begin position="57"/>
        <end position="120"/>
    </location>
</feature>